<dbReference type="EMBL" id="QWGB01000014">
    <property type="protein sequence ID" value="RIJ20330.1"/>
    <property type="molecule type" value="Genomic_DNA"/>
</dbReference>
<comment type="caution">
    <text evidence="2">The sequence shown here is derived from an EMBL/GenBank/DDBJ whole genome shotgun (WGS) entry which is preliminary data.</text>
</comment>
<dbReference type="RefSeq" id="WP_119380647.1">
    <property type="nucleotide sequence ID" value="NZ_QWGB01000014.1"/>
</dbReference>
<dbReference type="Gene3D" id="2.30.30.240">
    <property type="entry name" value="PRC-barrel domain"/>
    <property type="match status" value="1"/>
</dbReference>
<dbReference type="PANTHER" id="PTHR36505:SF1">
    <property type="entry name" value="BLR1072 PROTEIN"/>
    <property type="match status" value="1"/>
</dbReference>
<reference evidence="2 3" key="1">
    <citation type="submission" date="2018-08" db="EMBL/GenBank/DDBJ databases">
        <title>Henriciella mobilis sp. nov., isolated from seawater.</title>
        <authorList>
            <person name="Cheng H."/>
            <person name="Wu Y.-H."/>
            <person name="Xu X.-W."/>
            <person name="Guo L.-L."/>
        </authorList>
    </citation>
    <scope>NUCLEOTIDE SEQUENCE [LARGE SCALE GENOMIC DNA]</scope>
    <source>
        <strain evidence="2 3">CCUG66934</strain>
    </source>
</reference>
<accession>A0A399QMZ7</accession>
<gene>
    <name evidence="2" type="ORF">D1224_14460</name>
</gene>
<name>A0A399QMZ7_9PROT</name>
<feature type="domain" description="PRC-barrel" evidence="1">
    <location>
        <begin position="10"/>
        <end position="87"/>
    </location>
</feature>
<evidence type="ECO:0000313" key="2">
    <source>
        <dbReference type="EMBL" id="RIJ20330.1"/>
    </source>
</evidence>
<keyword evidence="3" id="KW-1185">Reference proteome</keyword>
<dbReference type="Pfam" id="PF05239">
    <property type="entry name" value="PRC"/>
    <property type="match status" value="1"/>
</dbReference>
<organism evidence="2 3">
    <name type="scientific">Henriciella barbarensis</name>
    <dbReference type="NCBI Taxonomy" id="86342"/>
    <lineage>
        <taxon>Bacteria</taxon>
        <taxon>Pseudomonadati</taxon>
        <taxon>Pseudomonadota</taxon>
        <taxon>Alphaproteobacteria</taxon>
        <taxon>Hyphomonadales</taxon>
        <taxon>Hyphomonadaceae</taxon>
        <taxon>Henriciella</taxon>
    </lineage>
</organism>
<dbReference type="InterPro" id="IPR011033">
    <property type="entry name" value="PRC_barrel-like_sf"/>
</dbReference>
<evidence type="ECO:0000313" key="3">
    <source>
        <dbReference type="Proteomes" id="UP000265431"/>
    </source>
</evidence>
<protein>
    <submittedName>
        <fullName evidence="2">PRC-barrel domain containing protein</fullName>
    </submittedName>
</protein>
<dbReference type="Proteomes" id="UP000265431">
    <property type="component" value="Unassembled WGS sequence"/>
</dbReference>
<sequence>MPTPDGHTTAIRASRVIGTDVYSTSGDKIGEIEDVMLNKLDNQIMFAVVGFGGFLGFGEKFHAIPWSSLDYEKDKGGYIVPFSEEQLKQAPSHTLKELTKDDGAAARDAAFDYYKVERYWVVGAD</sequence>
<dbReference type="PANTHER" id="PTHR36505">
    <property type="entry name" value="BLR1072 PROTEIN"/>
    <property type="match status" value="1"/>
</dbReference>
<dbReference type="OrthoDB" id="7274881at2"/>
<dbReference type="SUPFAM" id="SSF50346">
    <property type="entry name" value="PRC-barrel domain"/>
    <property type="match status" value="1"/>
</dbReference>
<dbReference type="InterPro" id="IPR027275">
    <property type="entry name" value="PRC-brl_dom"/>
</dbReference>
<proteinExistence type="predicted"/>
<dbReference type="AlphaFoldDB" id="A0A399QMZ7"/>
<evidence type="ECO:0000259" key="1">
    <source>
        <dbReference type="Pfam" id="PF05239"/>
    </source>
</evidence>